<organism evidence="2 3">
    <name type="scientific">Neorhizobium alkalisoli</name>
    <dbReference type="NCBI Taxonomy" id="528178"/>
    <lineage>
        <taxon>Bacteria</taxon>
        <taxon>Pseudomonadati</taxon>
        <taxon>Pseudomonadota</taxon>
        <taxon>Alphaproteobacteria</taxon>
        <taxon>Hyphomicrobiales</taxon>
        <taxon>Rhizobiaceae</taxon>
        <taxon>Rhizobium/Agrobacterium group</taxon>
        <taxon>Neorhizobium</taxon>
    </lineage>
</organism>
<comment type="caution">
    <text evidence="2">The sequence shown here is derived from an EMBL/GenBank/DDBJ whole genome shotgun (WGS) entry which is preliminary data.</text>
</comment>
<evidence type="ECO:0000259" key="1">
    <source>
        <dbReference type="PROSITE" id="PS51186"/>
    </source>
</evidence>
<name>A0A561R1Y5_9HYPH</name>
<dbReference type="Proteomes" id="UP000320653">
    <property type="component" value="Unassembled WGS sequence"/>
</dbReference>
<dbReference type="InterPro" id="IPR000182">
    <property type="entry name" value="GNAT_dom"/>
</dbReference>
<gene>
    <name evidence="2" type="ORF">FHW37_102254</name>
</gene>
<sequence length="201" mass="21940">MPMREFEAYPLTPDRWDDFVTLFGPSGACYGCWCTYFRLPRAERDLLDAGEKKDHIRKRIEAGPPPGIIGYVEGQPAAWVQVGPRSDVPQWNSPRTVSRPLEPEDAGDDGVWGVSCFFIGRRHRGKGNSHRILAAAVDFARASGARLIEGCPIENAKTSQSLGLYVGSAAVFKAAGFVEVALRKAGRPLMRLSLAPEGVLA</sequence>
<dbReference type="GO" id="GO:0016747">
    <property type="term" value="F:acyltransferase activity, transferring groups other than amino-acyl groups"/>
    <property type="evidence" value="ECO:0007669"/>
    <property type="project" value="InterPro"/>
</dbReference>
<dbReference type="InterPro" id="IPR016181">
    <property type="entry name" value="Acyl_CoA_acyltransferase"/>
</dbReference>
<dbReference type="OrthoDB" id="8894819at2"/>
<dbReference type="RefSeq" id="WP_145634336.1">
    <property type="nucleotide sequence ID" value="NZ_VIWP01000002.1"/>
</dbReference>
<reference evidence="2 3" key="1">
    <citation type="submission" date="2019-06" db="EMBL/GenBank/DDBJ databases">
        <title>Sorghum-associated microbial communities from plants grown in Nebraska, USA.</title>
        <authorList>
            <person name="Schachtman D."/>
        </authorList>
    </citation>
    <scope>NUCLEOTIDE SEQUENCE [LARGE SCALE GENOMIC DNA]</scope>
    <source>
        <strain evidence="2 3">1225</strain>
    </source>
</reference>
<protein>
    <recommendedName>
        <fullName evidence="1">N-acetyltransferase domain-containing protein</fullName>
    </recommendedName>
</protein>
<feature type="domain" description="N-acetyltransferase" evidence="1">
    <location>
        <begin position="6"/>
        <end position="195"/>
    </location>
</feature>
<proteinExistence type="predicted"/>
<dbReference type="AlphaFoldDB" id="A0A561R1Y5"/>
<evidence type="ECO:0000313" key="2">
    <source>
        <dbReference type="EMBL" id="TWF56619.1"/>
    </source>
</evidence>
<dbReference type="EMBL" id="VIWP01000002">
    <property type="protein sequence ID" value="TWF56619.1"/>
    <property type="molecule type" value="Genomic_DNA"/>
</dbReference>
<evidence type="ECO:0000313" key="3">
    <source>
        <dbReference type="Proteomes" id="UP000320653"/>
    </source>
</evidence>
<dbReference type="SUPFAM" id="SSF55729">
    <property type="entry name" value="Acyl-CoA N-acyltransferases (Nat)"/>
    <property type="match status" value="1"/>
</dbReference>
<dbReference type="Gene3D" id="3.40.630.30">
    <property type="match status" value="1"/>
</dbReference>
<dbReference type="PROSITE" id="PS51186">
    <property type="entry name" value="GNAT"/>
    <property type="match status" value="1"/>
</dbReference>
<accession>A0A561R1Y5</accession>
<keyword evidence="3" id="KW-1185">Reference proteome</keyword>
<dbReference type="Pfam" id="PF00583">
    <property type="entry name" value="Acetyltransf_1"/>
    <property type="match status" value="1"/>
</dbReference>